<evidence type="ECO:0000313" key="2">
    <source>
        <dbReference type="EMBL" id="MBW62034.1"/>
    </source>
</evidence>
<dbReference type="EMBL" id="GGFJ01012893">
    <property type="protein sequence ID" value="MBW62034.1"/>
    <property type="molecule type" value="Transcribed_RNA"/>
</dbReference>
<reference evidence="2" key="1">
    <citation type="submission" date="2018-01" db="EMBL/GenBank/DDBJ databases">
        <title>An insight into the sialome of Amazonian anophelines.</title>
        <authorList>
            <person name="Ribeiro J.M."/>
            <person name="Scarpassa V."/>
            <person name="Calvo E."/>
        </authorList>
    </citation>
    <scope>NUCLEOTIDE SEQUENCE</scope>
    <source>
        <tissue evidence="2">Salivary glands</tissue>
    </source>
</reference>
<name>A0A2M4C9N7_9DIPT</name>
<sequence length="92" mass="10438">MVFPRLFLGHPWALGGVSLAPCTCTAHGVSPHTLPPGRAPDELLMQLNCTVTEVTTQPAYYYYNYYWGEVVIRDFSTRFSIFHPRHRDASAH</sequence>
<dbReference type="AlphaFoldDB" id="A0A2M4C9N7"/>
<protein>
    <submittedName>
        <fullName evidence="2">Putative secreted protein</fullName>
    </submittedName>
</protein>
<feature type="chain" id="PRO_5014947704" evidence="1">
    <location>
        <begin position="29"/>
        <end position="92"/>
    </location>
</feature>
<keyword evidence="1" id="KW-0732">Signal</keyword>
<accession>A0A2M4C9N7</accession>
<proteinExistence type="predicted"/>
<feature type="signal peptide" evidence="1">
    <location>
        <begin position="1"/>
        <end position="28"/>
    </location>
</feature>
<organism evidence="2">
    <name type="scientific">Anopheles marajoara</name>
    <dbReference type="NCBI Taxonomy" id="58244"/>
    <lineage>
        <taxon>Eukaryota</taxon>
        <taxon>Metazoa</taxon>
        <taxon>Ecdysozoa</taxon>
        <taxon>Arthropoda</taxon>
        <taxon>Hexapoda</taxon>
        <taxon>Insecta</taxon>
        <taxon>Pterygota</taxon>
        <taxon>Neoptera</taxon>
        <taxon>Endopterygota</taxon>
        <taxon>Diptera</taxon>
        <taxon>Nematocera</taxon>
        <taxon>Culicoidea</taxon>
        <taxon>Culicidae</taxon>
        <taxon>Anophelinae</taxon>
        <taxon>Anopheles</taxon>
    </lineage>
</organism>
<evidence type="ECO:0000256" key="1">
    <source>
        <dbReference type="SAM" id="SignalP"/>
    </source>
</evidence>